<dbReference type="InterPro" id="IPR041522">
    <property type="entry name" value="CdaR_GGDEF"/>
</dbReference>
<proteinExistence type="predicted"/>
<dbReference type="EMBL" id="JAGGLV010000008">
    <property type="protein sequence ID" value="MBP2112809.1"/>
    <property type="molecule type" value="Genomic_DNA"/>
</dbReference>
<evidence type="ECO:0000256" key="3">
    <source>
        <dbReference type="ARBA" id="ARBA00023163"/>
    </source>
</evidence>
<sequence length="770" mass="87048">MITQFIKRHTSLLIFGKRFIKYGLILVILVLMIIPLYFKSYTLAKQLTLDKSESKLLDGVESMEQQVLRAQTITSLLLQEESFMHLFFLEGVPSSGYYMDIKVLQSKLKSLALTQDMYSNVYIRFKDNPVFISNYISSDDYEDVYARYYRYGNLSVEEWQERLFGENYTMKLFPAKEVFSSYYSRKPFDGITAVINNSYFNAIEQKSVLAIDMDREDLVGKLLYENQTDDHFVYIVGSEGRILFSHNYETGDPLERAESLAEIEVSGGKYILLTRSSERLGLQVVVGIPAGAFEENVNSLLELVVLYVVAGMALTVLLAFLFSMRETNALKKLVETAAKSTQQSFTLRNEFKYLDNAFTEIHTRSEQQQGRIEALHDSIKYSIAKHMLILGAFTEREKEEAESYFGSAFERFCVVKAMYKVDGPYAELKAVQHNIGLELEERFNAVMRHRPLALNFHASETVFILFFDPEDNAAGRSDIKVRLSELIRSLNAESPLAVTVSIGVSEIMSGPEQAKAAYQQAKYALGINENEVASGVYLFELPSDESDTRPSFDNAVLLKLHDALIAGETSLVSQILEDCLGLLADYSLTEQEQLQIFFSVRQTVFSAHKVIGGDKSSPGGQALTIPAYDQSQDMIRLADRLRRTAFDLCDIVIGNKKSNNNRLKSDILNYIGAHYGDAGLSAGGIASELLISEKYVFSFVKEQTGKSLGKYIEEIRLLNAELLLLTTDYANNRIWKLCGFGSENTFYRAFSKKHGVTPTVWRENQSNLTD</sequence>
<keyword evidence="4" id="KW-1133">Transmembrane helix</keyword>
<evidence type="ECO:0000256" key="1">
    <source>
        <dbReference type="ARBA" id="ARBA00023015"/>
    </source>
</evidence>
<evidence type="ECO:0000259" key="5">
    <source>
        <dbReference type="PROSITE" id="PS01124"/>
    </source>
</evidence>
<dbReference type="SUPFAM" id="SSF46689">
    <property type="entry name" value="Homeodomain-like"/>
    <property type="match status" value="1"/>
</dbReference>
<dbReference type="PANTHER" id="PTHR43280:SF34">
    <property type="entry name" value="ARAC-FAMILY TRANSCRIPTIONAL REGULATOR"/>
    <property type="match status" value="1"/>
</dbReference>
<feature type="transmembrane region" description="Helical" evidence="4">
    <location>
        <begin position="20"/>
        <end position="38"/>
    </location>
</feature>
<dbReference type="PROSITE" id="PS01124">
    <property type="entry name" value="HTH_ARAC_FAMILY_2"/>
    <property type="match status" value="1"/>
</dbReference>
<organism evidence="6 7">
    <name type="scientific">Paenibacillus silagei</name>
    <dbReference type="NCBI Taxonomy" id="1670801"/>
    <lineage>
        <taxon>Bacteria</taxon>
        <taxon>Bacillati</taxon>
        <taxon>Bacillota</taxon>
        <taxon>Bacilli</taxon>
        <taxon>Bacillales</taxon>
        <taxon>Paenibacillaceae</taxon>
        <taxon>Paenibacillus</taxon>
    </lineage>
</organism>
<dbReference type="InterPro" id="IPR009057">
    <property type="entry name" value="Homeodomain-like_sf"/>
</dbReference>
<name>A0ABS4NTT1_9BACL</name>
<evidence type="ECO:0000256" key="2">
    <source>
        <dbReference type="ARBA" id="ARBA00023125"/>
    </source>
</evidence>
<keyword evidence="7" id="KW-1185">Reference proteome</keyword>
<keyword evidence="4" id="KW-0472">Membrane</keyword>
<evidence type="ECO:0000313" key="6">
    <source>
        <dbReference type="EMBL" id="MBP2112809.1"/>
    </source>
</evidence>
<accession>A0ABS4NTT1</accession>
<keyword evidence="4" id="KW-0812">Transmembrane</keyword>
<dbReference type="RefSeq" id="WP_209874105.1">
    <property type="nucleotide sequence ID" value="NZ_JAGGLV010000008.1"/>
</dbReference>
<dbReference type="SMART" id="SM00342">
    <property type="entry name" value="HTH_ARAC"/>
    <property type="match status" value="1"/>
</dbReference>
<gene>
    <name evidence="6" type="ORF">J2Z70_002963</name>
</gene>
<keyword evidence="3" id="KW-0804">Transcription</keyword>
<feature type="domain" description="HTH araC/xylS-type" evidence="5">
    <location>
        <begin position="665"/>
        <end position="764"/>
    </location>
</feature>
<evidence type="ECO:0000256" key="4">
    <source>
        <dbReference type="SAM" id="Phobius"/>
    </source>
</evidence>
<dbReference type="InterPro" id="IPR018060">
    <property type="entry name" value="HTH_AraC"/>
</dbReference>
<feature type="transmembrane region" description="Helical" evidence="4">
    <location>
        <begin position="304"/>
        <end position="322"/>
    </location>
</feature>
<keyword evidence="1" id="KW-0805">Transcription regulation</keyword>
<keyword evidence="2" id="KW-0238">DNA-binding</keyword>
<comment type="caution">
    <text evidence="6">The sequence shown here is derived from an EMBL/GenBank/DDBJ whole genome shotgun (WGS) entry which is preliminary data.</text>
</comment>
<protein>
    <submittedName>
        <fullName evidence="6">AraC-like DNA-binding protein</fullName>
    </submittedName>
</protein>
<dbReference type="PANTHER" id="PTHR43280">
    <property type="entry name" value="ARAC-FAMILY TRANSCRIPTIONAL REGULATOR"/>
    <property type="match status" value="1"/>
</dbReference>
<dbReference type="Proteomes" id="UP000773462">
    <property type="component" value="Unassembled WGS sequence"/>
</dbReference>
<dbReference type="Gene3D" id="1.10.10.60">
    <property type="entry name" value="Homeodomain-like"/>
    <property type="match status" value="2"/>
</dbReference>
<reference evidence="6 7" key="1">
    <citation type="submission" date="2021-03" db="EMBL/GenBank/DDBJ databases">
        <title>Genomic Encyclopedia of Type Strains, Phase IV (KMG-IV): sequencing the most valuable type-strain genomes for metagenomic binning, comparative biology and taxonomic classification.</title>
        <authorList>
            <person name="Goeker M."/>
        </authorList>
    </citation>
    <scope>NUCLEOTIDE SEQUENCE [LARGE SCALE GENOMIC DNA]</scope>
    <source>
        <strain evidence="6 7">DSM 101953</strain>
    </source>
</reference>
<evidence type="ECO:0000313" key="7">
    <source>
        <dbReference type="Proteomes" id="UP000773462"/>
    </source>
</evidence>
<dbReference type="Pfam" id="PF17853">
    <property type="entry name" value="GGDEF_2"/>
    <property type="match status" value="1"/>
</dbReference>
<dbReference type="Pfam" id="PF12833">
    <property type="entry name" value="HTH_18"/>
    <property type="match status" value="1"/>
</dbReference>